<evidence type="ECO:0000313" key="2">
    <source>
        <dbReference type="Proteomes" id="UP000518904"/>
    </source>
</evidence>
<gene>
    <name evidence="1" type="ORF">HKB16_27015</name>
</gene>
<feature type="non-terminal residue" evidence="1">
    <location>
        <position position="1"/>
    </location>
</feature>
<accession>A0A7Y0SN05</accession>
<dbReference type="EMBL" id="JABCLB010002392">
    <property type="protein sequence ID" value="NMU86506.1"/>
    <property type="molecule type" value="Genomic_DNA"/>
</dbReference>
<proteinExistence type="predicted"/>
<organism evidence="1 2">
    <name type="scientific">Vibrio parahaemolyticus</name>
    <dbReference type="NCBI Taxonomy" id="670"/>
    <lineage>
        <taxon>Bacteria</taxon>
        <taxon>Pseudomonadati</taxon>
        <taxon>Pseudomonadota</taxon>
        <taxon>Gammaproteobacteria</taxon>
        <taxon>Vibrionales</taxon>
        <taxon>Vibrionaceae</taxon>
        <taxon>Vibrio</taxon>
    </lineage>
</organism>
<reference evidence="1 2" key="1">
    <citation type="submission" date="2020-04" db="EMBL/GenBank/DDBJ databases">
        <title>Whole-genome sequencing of Vibrio spp. from China reveals different genetic environments of blaCTX-M-14 among diverse lineages.</title>
        <authorList>
            <person name="Zheng Z."/>
            <person name="Ye L."/>
            <person name="Chen S."/>
        </authorList>
    </citation>
    <scope>NUCLEOTIDE SEQUENCE [LARGE SCALE GENOMIC DNA]</scope>
    <source>
        <strain evidence="1 2">Vb0551</strain>
    </source>
</reference>
<dbReference type="AlphaFoldDB" id="A0A7Y0SN05"/>
<dbReference type="Proteomes" id="UP000518904">
    <property type="component" value="Unassembled WGS sequence"/>
</dbReference>
<name>A0A7Y0SN05_VIBPH</name>
<sequence>NNTLKGILIADRNRVKKEKYIDESGVEQVRETKLPSKYDDINASDFSRVIFANIHEQKEGNDHLNIVVGKLVKGKIIKELTQKRAVETMKMEFNRSLAKHCGLKVENYKPVQTDLPKKRQKVAA</sequence>
<protein>
    <submittedName>
        <fullName evidence="1">Uncharacterized protein</fullName>
    </submittedName>
</protein>
<evidence type="ECO:0000313" key="1">
    <source>
        <dbReference type="EMBL" id="NMU86506.1"/>
    </source>
</evidence>
<feature type="non-terminal residue" evidence="1">
    <location>
        <position position="124"/>
    </location>
</feature>
<comment type="caution">
    <text evidence="1">The sequence shown here is derived from an EMBL/GenBank/DDBJ whole genome shotgun (WGS) entry which is preliminary data.</text>
</comment>